<dbReference type="Proteomes" id="UP000233551">
    <property type="component" value="Unassembled WGS sequence"/>
</dbReference>
<gene>
    <name evidence="1" type="ORF">CRG98_038912</name>
</gene>
<dbReference type="EMBL" id="PGOL01003508">
    <property type="protein sequence ID" value="PKI40657.1"/>
    <property type="molecule type" value="Genomic_DNA"/>
</dbReference>
<sequence>MVLAISITAIVIEDEPPTLNSMHTLSLGRVDPDVEGLPLSIDNPIGVATKPEVADDMNCGASGHRCASIA</sequence>
<comment type="caution">
    <text evidence="1">The sequence shown here is derived from an EMBL/GenBank/DDBJ whole genome shotgun (WGS) entry which is preliminary data.</text>
</comment>
<organism evidence="1 2">
    <name type="scientific">Punica granatum</name>
    <name type="common">Pomegranate</name>
    <dbReference type="NCBI Taxonomy" id="22663"/>
    <lineage>
        <taxon>Eukaryota</taxon>
        <taxon>Viridiplantae</taxon>
        <taxon>Streptophyta</taxon>
        <taxon>Embryophyta</taxon>
        <taxon>Tracheophyta</taxon>
        <taxon>Spermatophyta</taxon>
        <taxon>Magnoliopsida</taxon>
        <taxon>eudicotyledons</taxon>
        <taxon>Gunneridae</taxon>
        <taxon>Pentapetalae</taxon>
        <taxon>rosids</taxon>
        <taxon>malvids</taxon>
        <taxon>Myrtales</taxon>
        <taxon>Lythraceae</taxon>
        <taxon>Punica</taxon>
    </lineage>
</organism>
<reference evidence="1 2" key="1">
    <citation type="submission" date="2017-11" db="EMBL/GenBank/DDBJ databases">
        <title>De-novo sequencing of pomegranate (Punica granatum L.) genome.</title>
        <authorList>
            <person name="Akparov Z."/>
            <person name="Amiraslanov A."/>
            <person name="Hajiyeva S."/>
            <person name="Abbasov M."/>
            <person name="Kaur K."/>
            <person name="Hamwieh A."/>
            <person name="Solovyev V."/>
            <person name="Salamov A."/>
            <person name="Braich B."/>
            <person name="Kosarev P."/>
            <person name="Mahmoud A."/>
            <person name="Hajiyev E."/>
            <person name="Babayeva S."/>
            <person name="Izzatullayeva V."/>
            <person name="Mammadov A."/>
            <person name="Mammadov A."/>
            <person name="Sharifova S."/>
            <person name="Ojaghi J."/>
            <person name="Eynullazada K."/>
            <person name="Bayramov B."/>
            <person name="Abdulazimova A."/>
            <person name="Shahmuradov I."/>
        </authorList>
    </citation>
    <scope>NUCLEOTIDE SEQUENCE [LARGE SCALE GENOMIC DNA]</scope>
    <source>
        <strain evidence="2">cv. AG2017</strain>
        <tissue evidence="1">Leaf</tissue>
    </source>
</reference>
<keyword evidence="2" id="KW-1185">Reference proteome</keyword>
<name>A0A2I0I9I8_PUNGR</name>
<proteinExistence type="predicted"/>
<accession>A0A2I0I9I8</accession>
<dbReference type="AlphaFoldDB" id="A0A2I0I9I8"/>
<evidence type="ECO:0000313" key="2">
    <source>
        <dbReference type="Proteomes" id="UP000233551"/>
    </source>
</evidence>
<protein>
    <submittedName>
        <fullName evidence="1">Uncharacterized protein</fullName>
    </submittedName>
</protein>
<evidence type="ECO:0000313" key="1">
    <source>
        <dbReference type="EMBL" id="PKI40657.1"/>
    </source>
</evidence>